<dbReference type="AlphaFoldDB" id="A0AAV7N3F6"/>
<gene>
    <name evidence="1" type="ORF">NDU88_007916</name>
</gene>
<organism evidence="1 2">
    <name type="scientific">Pleurodeles waltl</name>
    <name type="common">Iberian ribbed newt</name>
    <dbReference type="NCBI Taxonomy" id="8319"/>
    <lineage>
        <taxon>Eukaryota</taxon>
        <taxon>Metazoa</taxon>
        <taxon>Chordata</taxon>
        <taxon>Craniata</taxon>
        <taxon>Vertebrata</taxon>
        <taxon>Euteleostomi</taxon>
        <taxon>Amphibia</taxon>
        <taxon>Batrachia</taxon>
        <taxon>Caudata</taxon>
        <taxon>Salamandroidea</taxon>
        <taxon>Salamandridae</taxon>
        <taxon>Pleurodelinae</taxon>
        <taxon>Pleurodeles</taxon>
    </lineage>
</organism>
<sequence>MVVSSALQRPPTWGRPNTIVEKLLTNLFGRPAFTETFVVEHAHRSLGPWPFVGVPPCTIIACLHDFHDRDTVLHLARAQAPLQYQGSTISIFSYFTIAVQDARCKFADAKIVPHKHGLKYGMLYTAWFRVDMDDRYQIFTNPADFAHVMVDTEPRKLSQPDAQPQHTLLHMAPLIDFLLTAVAPKWASD</sequence>
<keyword evidence="2" id="KW-1185">Reference proteome</keyword>
<dbReference type="Proteomes" id="UP001066276">
    <property type="component" value="Chromosome 9"/>
</dbReference>
<evidence type="ECO:0000313" key="2">
    <source>
        <dbReference type="Proteomes" id="UP001066276"/>
    </source>
</evidence>
<name>A0AAV7N3F6_PLEWA</name>
<reference evidence="1" key="1">
    <citation type="journal article" date="2022" name="bioRxiv">
        <title>Sequencing and chromosome-scale assembly of the giantPleurodeles waltlgenome.</title>
        <authorList>
            <person name="Brown T."/>
            <person name="Elewa A."/>
            <person name="Iarovenko S."/>
            <person name="Subramanian E."/>
            <person name="Araus A.J."/>
            <person name="Petzold A."/>
            <person name="Susuki M."/>
            <person name="Suzuki K.-i.T."/>
            <person name="Hayashi T."/>
            <person name="Toyoda A."/>
            <person name="Oliveira C."/>
            <person name="Osipova E."/>
            <person name="Leigh N.D."/>
            <person name="Simon A."/>
            <person name="Yun M.H."/>
        </authorList>
    </citation>
    <scope>NUCLEOTIDE SEQUENCE</scope>
    <source>
        <strain evidence="1">20211129_DDA</strain>
        <tissue evidence="1">Liver</tissue>
    </source>
</reference>
<dbReference type="EMBL" id="JANPWB010000013">
    <property type="protein sequence ID" value="KAJ1110566.1"/>
    <property type="molecule type" value="Genomic_DNA"/>
</dbReference>
<evidence type="ECO:0000313" key="1">
    <source>
        <dbReference type="EMBL" id="KAJ1110566.1"/>
    </source>
</evidence>
<proteinExistence type="predicted"/>
<comment type="caution">
    <text evidence="1">The sequence shown here is derived from an EMBL/GenBank/DDBJ whole genome shotgun (WGS) entry which is preliminary data.</text>
</comment>
<protein>
    <submittedName>
        <fullName evidence="1">Uncharacterized protein</fullName>
    </submittedName>
</protein>
<dbReference type="Gene3D" id="3.30.70.1820">
    <property type="entry name" value="L1 transposable element, RRM domain"/>
    <property type="match status" value="1"/>
</dbReference>
<accession>A0AAV7N3F6</accession>